<feature type="transmembrane region" description="Helical" evidence="2">
    <location>
        <begin position="400"/>
        <end position="426"/>
    </location>
</feature>
<evidence type="ECO:0000256" key="1">
    <source>
        <dbReference type="ARBA" id="ARBA00008455"/>
    </source>
</evidence>
<dbReference type="GO" id="GO:0008234">
    <property type="term" value="F:cysteine-type peptidase activity"/>
    <property type="evidence" value="ECO:0007669"/>
    <property type="project" value="InterPro"/>
</dbReference>
<proteinExistence type="inferred from homology"/>
<dbReference type="SMART" id="SM00645">
    <property type="entry name" value="Pept_C1"/>
    <property type="match status" value="1"/>
</dbReference>
<dbReference type="AlphaFoldDB" id="A0A146K6N4"/>
<evidence type="ECO:0000259" key="3">
    <source>
        <dbReference type="SMART" id="SM00645"/>
    </source>
</evidence>
<protein>
    <submittedName>
        <fullName evidence="4">Cathepsin L</fullName>
    </submittedName>
</protein>
<dbReference type="PROSITE" id="PS00139">
    <property type="entry name" value="THIOL_PROTEASE_CYS"/>
    <property type="match status" value="1"/>
</dbReference>
<dbReference type="EMBL" id="GDID01005022">
    <property type="protein sequence ID" value="JAP91584.1"/>
    <property type="molecule type" value="Transcribed_RNA"/>
</dbReference>
<gene>
    <name evidence="4" type="ORF">TPC1_16762</name>
</gene>
<feature type="domain" description="Peptidase C1A papain C-terminal" evidence="3">
    <location>
        <begin position="104"/>
        <end position="358"/>
    </location>
</feature>
<dbReference type="SUPFAM" id="SSF54001">
    <property type="entry name" value="Cysteine proteinases"/>
    <property type="match status" value="1"/>
</dbReference>
<dbReference type="PANTHER" id="PTHR12411">
    <property type="entry name" value="CYSTEINE PROTEASE FAMILY C1-RELATED"/>
    <property type="match status" value="1"/>
</dbReference>
<organism evidence="4">
    <name type="scientific">Trepomonas sp. PC1</name>
    <dbReference type="NCBI Taxonomy" id="1076344"/>
    <lineage>
        <taxon>Eukaryota</taxon>
        <taxon>Metamonada</taxon>
        <taxon>Diplomonadida</taxon>
        <taxon>Hexamitidae</taxon>
        <taxon>Hexamitinae</taxon>
        <taxon>Trepomonas</taxon>
    </lineage>
</organism>
<sequence length="447" mass="50680">MLTTDLGCGISDKMTCQYAYGLYRQCYNKQESEFNLDVFCDRFSFLQKNKLKNHGLTSLMDIQMTNNYKKTELHIIDRKIAKQAIDCQSTICGYTDPLAPLEQIYNSVSLIEADLSTNVMNQQQCGMCWAFGTVAALENAMMHNKSNIPLFWQQQQINLSQLFVGVNTYGSNDYCDGGNFFYAINYIAEHAQTVELQTNFEYTMANIAYYQPKFDIKQPIPPKIAQNNYFLPFQQFQEGSGVESPLIGLHLSNYVSFNTSTIQRIKSYLSRGIAVVGGMYVSLNEYKFATYTGGLLEAECNVYNSDHQVVIVGYGKYKGTDVWMFKNSHGTEWGAKGYFYIPIGSNSFCSEHVASVIIPLGLESDQIYSNIGDQTRGEWWQMDKDSNILVNNTGLFSGVIVNYTILIICGIAVVAIVMIIAVVLMCRKQYHKKGQIKELKQQRQIMQ</sequence>
<keyword evidence="2" id="KW-1133">Transmembrane helix</keyword>
<evidence type="ECO:0000256" key="2">
    <source>
        <dbReference type="SAM" id="Phobius"/>
    </source>
</evidence>
<dbReference type="InterPro" id="IPR000169">
    <property type="entry name" value="Pept_cys_AS"/>
</dbReference>
<dbReference type="InterPro" id="IPR000668">
    <property type="entry name" value="Peptidase_C1A_C"/>
</dbReference>
<keyword evidence="2" id="KW-0472">Membrane</keyword>
<dbReference type="GO" id="GO:0006508">
    <property type="term" value="P:proteolysis"/>
    <property type="evidence" value="ECO:0007669"/>
    <property type="project" value="InterPro"/>
</dbReference>
<keyword evidence="2" id="KW-0812">Transmembrane</keyword>
<comment type="similarity">
    <text evidence="1">Belongs to the peptidase C1 family.</text>
</comment>
<dbReference type="InterPro" id="IPR038765">
    <property type="entry name" value="Papain-like_cys_pep_sf"/>
</dbReference>
<evidence type="ECO:0000313" key="4">
    <source>
        <dbReference type="EMBL" id="JAP91584.1"/>
    </source>
</evidence>
<dbReference type="Gene3D" id="3.90.70.10">
    <property type="entry name" value="Cysteine proteinases"/>
    <property type="match status" value="1"/>
</dbReference>
<name>A0A146K6N4_9EUKA</name>
<dbReference type="PRINTS" id="PR00705">
    <property type="entry name" value="PAPAIN"/>
</dbReference>
<dbReference type="Pfam" id="PF00112">
    <property type="entry name" value="Peptidase_C1"/>
    <property type="match status" value="1"/>
</dbReference>
<reference evidence="4" key="1">
    <citation type="submission" date="2015-07" db="EMBL/GenBank/DDBJ databases">
        <title>Adaptation to a free-living lifestyle via gene acquisitions in the diplomonad Trepomonas sp. PC1.</title>
        <authorList>
            <person name="Xu F."/>
            <person name="Jerlstrom-Hultqvist J."/>
            <person name="Kolisko M."/>
            <person name="Simpson A.G.B."/>
            <person name="Roger A.J."/>
            <person name="Svard S.G."/>
            <person name="Andersson J.O."/>
        </authorList>
    </citation>
    <scope>NUCLEOTIDE SEQUENCE</scope>
    <source>
        <strain evidence="4">PC1</strain>
    </source>
</reference>
<dbReference type="CDD" id="cd02248">
    <property type="entry name" value="Peptidase_C1A"/>
    <property type="match status" value="1"/>
</dbReference>
<dbReference type="InterPro" id="IPR039417">
    <property type="entry name" value="Peptidase_C1A_papain-like"/>
</dbReference>
<dbReference type="InterPro" id="IPR013128">
    <property type="entry name" value="Peptidase_C1A"/>
</dbReference>
<accession>A0A146K6N4</accession>